<evidence type="ECO:0000256" key="7">
    <source>
        <dbReference type="ARBA" id="ARBA00022723"/>
    </source>
</evidence>
<evidence type="ECO:0000256" key="5">
    <source>
        <dbReference type="ARBA" id="ARBA00022617"/>
    </source>
</evidence>
<comment type="similarity">
    <text evidence="4">Belongs to the cytochrome P450 family.</text>
</comment>
<keyword evidence="7" id="KW-0479">Metal-binding</keyword>
<proteinExistence type="inferred from homology"/>
<protein>
    <submittedName>
        <fullName evidence="13">Cytochrome P450</fullName>
    </submittedName>
</protein>
<evidence type="ECO:0000313" key="14">
    <source>
        <dbReference type="Proteomes" id="UP000623467"/>
    </source>
</evidence>
<reference evidence="13" key="1">
    <citation type="submission" date="2020-05" db="EMBL/GenBank/DDBJ databases">
        <title>Mycena genomes resolve the evolution of fungal bioluminescence.</title>
        <authorList>
            <person name="Tsai I.J."/>
        </authorList>
    </citation>
    <scope>NUCLEOTIDE SEQUENCE</scope>
    <source>
        <strain evidence="13">160909Yilan</strain>
    </source>
</reference>
<evidence type="ECO:0000256" key="4">
    <source>
        <dbReference type="ARBA" id="ARBA00010617"/>
    </source>
</evidence>
<dbReference type="OrthoDB" id="2904871at2759"/>
<dbReference type="InterPro" id="IPR001128">
    <property type="entry name" value="Cyt_P450"/>
</dbReference>
<evidence type="ECO:0000256" key="9">
    <source>
        <dbReference type="ARBA" id="ARBA00023002"/>
    </source>
</evidence>
<evidence type="ECO:0000256" key="3">
    <source>
        <dbReference type="ARBA" id="ARBA00004721"/>
    </source>
</evidence>
<keyword evidence="11" id="KW-0503">Monooxygenase</keyword>
<dbReference type="PANTHER" id="PTHR24305">
    <property type="entry name" value="CYTOCHROME P450"/>
    <property type="match status" value="1"/>
</dbReference>
<keyword evidence="9" id="KW-0560">Oxidoreductase</keyword>
<comment type="caution">
    <text evidence="13">The sequence shown here is derived from an EMBL/GenBank/DDBJ whole genome shotgun (WGS) entry which is preliminary data.</text>
</comment>
<keyword evidence="5" id="KW-0349">Heme</keyword>
<keyword evidence="12" id="KW-0472">Membrane</keyword>
<gene>
    <name evidence="13" type="ORF">MSAN_01565500</name>
</gene>
<evidence type="ECO:0000256" key="12">
    <source>
        <dbReference type="ARBA" id="ARBA00023136"/>
    </source>
</evidence>
<dbReference type="SUPFAM" id="SSF48264">
    <property type="entry name" value="Cytochrome P450"/>
    <property type="match status" value="1"/>
</dbReference>
<sequence>MDTQTLAVCLAALAITYTVYHLRSSHTLVQLIPGPKSPSWIYGNLPELLLRLLWGKFLFLNLSTLIYAQSFIQENRLMISDPTTIKYILNCGFFAFGPSQEKTGNILFGYGNVFIARGEKHRHLRTLMNPAFSSKNVRAILPALTETSRKLGDRWEALSVSGNIVDISHSLNDAALDAMGDAIFEYPFNAVTEQSELAKMHRIMTDSVSNPTKVMQEALRMYSAFPLSERITTEDCILPLSHPITTTTGVQISEIPIYKGQRLHIAIAAYHRLTSIWGPDAEEFKPSRWLEKDPCKGPALGPHASLLTFFGGPSVCLGWRFAYLFSF</sequence>
<evidence type="ECO:0000256" key="10">
    <source>
        <dbReference type="ARBA" id="ARBA00023004"/>
    </source>
</evidence>
<evidence type="ECO:0000313" key="13">
    <source>
        <dbReference type="EMBL" id="KAF7351340.1"/>
    </source>
</evidence>
<keyword evidence="8" id="KW-1133">Transmembrane helix</keyword>
<evidence type="ECO:0000256" key="11">
    <source>
        <dbReference type="ARBA" id="ARBA00023033"/>
    </source>
</evidence>
<evidence type="ECO:0000256" key="6">
    <source>
        <dbReference type="ARBA" id="ARBA00022692"/>
    </source>
</evidence>
<keyword evidence="14" id="KW-1185">Reference proteome</keyword>
<dbReference type="InterPro" id="IPR050121">
    <property type="entry name" value="Cytochrome_P450_monoxygenase"/>
</dbReference>
<dbReference type="GO" id="GO:0004497">
    <property type="term" value="F:monooxygenase activity"/>
    <property type="evidence" value="ECO:0007669"/>
    <property type="project" value="UniProtKB-KW"/>
</dbReference>
<dbReference type="EMBL" id="JACAZH010000013">
    <property type="protein sequence ID" value="KAF7351340.1"/>
    <property type="molecule type" value="Genomic_DNA"/>
</dbReference>
<comment type="pathway">
    <text evidence="3">Secondary metabolite biosynthesis; terpenoid biosynthesis.</text>
</comment>
<dbReference type="Pfam" id="PF00067">
    <property type="entry name" value="p450"/>
    <property type="match status" value="2"/>
</dbReference>
<evidence type="ECO:0000256" key="1">
    <source>
        <dbReference type="ARBA" id="ARBA00001971"/>
    </source>
</evidence>
<dbReference type="PANTHER" id="PTHR24305:SF166">
    <property type="entry name" value="CYTOCHROME P450 12A4, MITOCHONDRIAL-RELATED"/>
    <property type="match status" value="1"/>
</dbReference>
<comment type="subcellular location">
    <subcellularLocation>
        <location evidence="2">Membrane</location>
    </subcellularLocation>
</comment>
<evidence type="ECO:0000256" key="2">
    <source>
        <dbReference type="ARBA" id="ARBA00004370"/>
    </source>
</evidence>
<name>A0A8H7CV18_9AGAR</name>
<dbReference type="GO" id="GO:0016705">
    <property type="term" value="F:oxidoreductase activity, acting on paired donors, with incorporation or reduction of molecular oxygen"/>
    <property type="evidence" value="ECO:0007669"/>
    <property type="project" value="InterPro"/>
</dbReference>
<dbReference type="GO" id="GO:0020037">
    <property type="term" value="F:heme binding"/>
    <property type="evidence" value="ECO:0007669"/>
    <property type="project" value="InterPro"/>
</dbReference>
<dbReference type="GO" id="GO:0005506">
    <property type="term" value="F:iron ion binding"/>
    <property type="evidence" value="ECO:0007669"/>
    <property type="project" value="InterPro"/>
</dbReference>
<keyword evidence="10" id="KW-0408">Iron</keyword>
<dbReference type="Proteomes" id="UP000623467">
    <property type="component" value="Unassembled WGS sequence"/>
</dbReference>
<organism evidence="13 14">
    <name type="scientific">Mycena sanguinolenta</name>
    <dbReference type="NCBI Taxonomy" id="230812"/>
    <lineage>
        <taxon>Eukaryota</taxon>
        <taxon>Fungi</taxon>
        <taxon>Dikarya</taxon>
        <taxon>Basidiomycota</taxon>
        <taxon>Agaricomycotina</taxon>
        <taxon>Agaricomycetes</taxon>
        <taxon>Agaricomycetidae</taxon>
        <taxon>Agaricales</taxon>
        <taxon>Marasmiineae</taxon>
        <taxon>Mycenaceae</taxon>
        <taxon>Mycena</taxon>
    </lineage>
</organism>
<comment type="cofactor">
    <cofactor evidence="1">
        <name>heme</name>
        <dbReference type="ChEBI" id="CHEBI:30413"/>
    </cofactor>
</comment>
<accession>A0A8H7CV18</accession>
<dbReference type="Gene3D" id="1.10.630.10">
    <property type="entry name" value="Cytochrome P450"/>
    <property type="match status" value="2"/>
</dbReference>
<dbReference type="InterPro" id="IPR036396">
    <property type="entry name" value="Cyt_P450_sf"/>
</dbReference>
<evidence type="ECO:0000256" key="8">
    <source>
        <dbReference type="ARBA" id="ARBA00022989"/>
    </source>
</evidence>
<dbReference type="AlphaFoldDB" id="A0A8H7CV18"/>
<dbReference type="GO" id="GO:0016020">
    <property type="term" value="C:membrane"/>
    <property type="evidence" value="ECO:0007669"/>
    <property type="project" value="UniProtKB-SubCell"/>
</dbReference>
<keyword evidence="6" id="KW-0812">Transmembrane</keyword>